<dbReference type="RefSeq" id="WP_155082450.1">
    <property type="nucleotide sequence ID" value="NZ_WMIA01000001.1"/>
</dbReference>
<sequence>MKNRCKYLQLLLLSFITVPLGQFPVPLIAQNLLPSTPDIEEVEEVEEEGNLITDPLQLEENPLLEPKALDDIVERKINQDVWEELKGELPCAEATNSCTNQLQSLAINNSFAVNEINERIEEIETKIAEARANNQKSIFWDQLSPFLRYYLQSDSAFSDVDRVSETRVDANGNIYTIRQSSPPGPIQRILGDLANPLNLLNNALNLIGLPFLQNSLGGGTNQAQTRAIAIGDLQIKVAQLKRDQTELKQAIRDKVALELINLDKLAKDFQISQEIGRRDKQRMEIIKISYRFGEYDSKSYLGELAGYDRTKATVWNNWAKLRTQLTKLNQIVFDNVEE</sequence>
<organism evidence="1 2">
    <name type="scientific">Cyanobacterium aponinum 0216</name>
    <dbReference type="NCBI Taxonomy" id="2676140"/>
    <lineage>
        <taxon>Bacteria</taxon>
        <taxon>Bacillati</taxon>
        <taxon>Cyanobacteriota</taxon>
        <taxon>Cyanophyceae</taxon>
        <taxon>Oscillatoriophycideae</taxon>
        <taxon>Chroococcales</taxon>
        <taxon>Geminocystaceae</taxon>
        <taxon>Cyanobacterium</taxon>
    </lineage>
</organism>
<dbReference type="Proteomes" id="UP000437131">
    <property type="component" value="Unassembled WGS sequence"/>
</dbReference>
<name>A0A844GR26_9CHRO</name>
<comment type="caution">
    <text evidence="1">The sequence shown here is derived from an EMBL/GenBank/DDBJ whole genome shotgun (WGS) entry which is preliminary data.</text>
</comment>
<dbReference type="EMBL" id="WMIA01000001">
    <property type="protein sequence ID" value="MTF37531.1"/>
    <property type="molecule type" value="Genomic_DNA"/>
</dbReference>
<evidence type="ECO:0000313" key="2">
    <source>
        <dbReference type="Proteomes" id="UP000437131"/>
    </source>
</evidence>
<gene>
    <name evidence="1" type="ORF">GGC33_01085</name>
</gene>
<proteinExistence type="predicted"/>
<reference evidence="1 2" key="1">
    <citation type="submission" date="2019-11" db="EMBL/GenBank/DDBJ databases">
        <title>Isolation of a new High Light Tolerant Cyanobacteria.</title>
        <authorList>
            <person name="Dobson Z."/>
            <person name="Vaughn N."/>
            <person name="Vaughn M."/>
            <person name="Fromme P."/>
            <person name="Mazor Y."/>
        </authorList>
    </citation>
    <scope>NUCLEOTIDE SEQUENCE [LARGE SCALE GENOMIC DNA]</scope>
    <source>
        <strain evidence="1 2">0216</strain>
    </source>
</reference>
<evidence type="ECO:0008006" key="3">
    <source>
        <dbReference type="Google" id="ProtNLM"/>
    </source>
</evidence>
<accession>A0A844GR26</accession>
<evidence type="ECO:0000313" key="1">
    <source>
        <dbReference type="EMBL" id="MTF37531.1"/>
    </source>
</evidence>
<protein>
    <recommendedName>
        <fullName evidence="3">Outer membrane efflux protein</fullName>
    </recommendedName>
</protein>
<dbReference type="AlphaFoldDB" id="A0A844GR26"/>